<dbReference type="Gene3D" id="1.10.10.10">
    <property type="entry name" value="Winged helix-like DNA-binding domain superfamily/Winged helix DNA-binding domain"/>
    <property type="match status" value="1"/>
</dbReference>
<dbReference type="InterPro" id="IPR011711">
    <property type="entry name" value="GntR_C"/>
</dbReference>
<dbReference type="SUPFAM" id="SSF46785">
    <property type="entry name" value="Winged helix' DNA-binding domain"/>
    <property type="match status" value="1"/>
</dbReference>
<organism evidence="5 6">
    <name type="scientific">Comamonas endophytica</name>
    <dbReference type="NCBI Taxonomy" id="2949090"/>
    <lineage>
        <taxon>Bacteria</taxon>
        <taxon>Pseudomonadati</taxon>
        <taxon>Pseudomonadota</taxon>
        <taxon>Betaproteobacteria</taxon>
        <taxon>Burkholderiales</taxon>
        <taxon>Comamonadaceae</taxon>
        <taxon>Comamonas</taxon>
    </lineage>
</organism>
<keyword evidence="1" id="KW-0805">Transcription regulation</keyword>
<evidence type="ECO:0000256" key="1">
    <source>
        <dbReference type="ARBA" id="ARBA00023015"/>
    </source>
</evidence>
<dbReference type="SMART" id="SM00895">
    <property type="entry name" value="FCD"/>
    <property type="match status" value="1"/>
</dbReference>
<reference evidence="5" key="1">
    <citation type="submission" date="2022-09" db="EMBL/GenBank/DDBJ databases">
        <title>The complete genome of Acidovorax sp. 5MLIR.</title>
        <authorList>
            <person name="Liu L."/>
            <person name="Yue J."/>
            <person name="Yang F."/>
            <person name="Yuan J."/>
            <person name="Li L."/>
        </authorList>
    </citation>
    <scope>NUCLEOTIDE SEQUENCE</scope>
    <source>
        <strain evidence="5">5MLIR</strain>
    </source>
</reference>
<evidence type="ECO:0000313" key="6">
    <source>
        <dbReference type="Proteomes" id="UP001162800"/>
    </source>
</evidence>
<dbReference type="CDD" id="cd07377">
    <property type="entry name" value="WHTH_GntR"/>
    <property type="match status" value="1"/>
</dbReference>
<gene>
    <name evidence="5" type="ORF">M9799_13410</name>
</gene>
<dbReference type="EMBL" id="CP106881">
    <property type="protein sequence ID" value="UYG51080.1"/>
    <property type="molecule type" value="Genomic_DNA"/>
</dbReference>
<evidence type="ECO:0000256" key="2">
    <source>
        <dbReference type="ARBA" id="ARBA00023125"/>
    </source>
</evidence>
<dbReference type="Gene3D" id="1.20.120.530">
    <property type="entry name" value="GntR ligand-binding domain-like"/>
    <property type="match status" value="1"/>
</dbReference>
<dbReference type="InterPro" id="IPR036388">
    <property type="entry name" value="WH-like_DNA-bd_sf"/>
</dbReference>
<name>A0ABY6G7S7_9BURK</name>
<keyword evidence="6" id="KW-1185">Reference proteome</keyword>
<sequence length="232" mass="25801">MNFFASPPPQALATSAHEQAYHYLSHAIRMGQLKPGERLVADDIANAIGMSRMPVREAFRRLAAEGLLVMPPNRGAIVRALSEFEVVEVFEMRAVLEGLAASMAVRRHTPRDIADLEDLLAGMRRCGSDLSQWITVHRQFHERLCGISAAPRLLQQISALHSVVEPLMRIWLENQSGCCGVQQVHERLLAVLQAGDPERMEQEMRAHVRRTVDGITSAMRAARPAKAARRSA</sequence>
<dbReference type="Proteomes" id="UP001162800">
    <property type="component" value="Chromosome"/>
</dbReference>
<dbReference type="InterPro" id="IPR000524">
    <property type="entry name" value="Tscrpt_reg_HTH_GntR"/>
</dbReference>
<evidence type="ECO:0000256" key="3">
    <source>
        <dbReference type="ARBA" id="ARBA00023163"/>
    </source>
</evidence>
<dbReference type="InterPro" id="IPR008920">
    <property type="entry name" value="TF_FadR/GntR_C"/>
</dbReference>
<evidence type="ECO:0000313" key="5">
    <source>
        <dbReference type="EMBL" id="UYG51080.1"/>
    </source>
</evidence>
<dbReference type="InterPro" id="IPR036390">
    <property type="entry name" value="WH_DNA-bd_sf"/>
</dbReference>
<dbReference type="RefSeq" id="WP_231044975.1">
    <property type="nucleotide sequence ID" value="NZ_CP106881.1"/>
</dbReference>
<dbReference type="SMART" id="SM00345">
    <property type="entry name" value="HTH_GNTR"/>
    <property type="match status" value="1"/>
</dbReference>
<dbReference type="PANTHER" id="PTHR43537:SF24">
    <property type="entry name" value="GLUCONATE OPERON TRANSCRIPTIONAL REPRESSOR"/>
    <property type="match status" value="1"/>
</dbReference>
<protein>
    <submittedName>
        <fullName evidence="5">GntR family transcriptional regulator</fullName>
    </submittedName>
</protein>
<dbReference type="SUPFAM" id="SSF48008">
    <property type="entry name" value="GntR ligand-binding domain-like"/>
    <property type="match status" value="1"/>
</dbReference>
<dbReference type="Pfam" id="PF00392">
    <property type="entry name" value="GntR"/>
    <property type="match status" value="1"/>
</dbReference>
<dbReference type="Pfam" id="PF07729">
    <property type="entry name" value="FCD"/>
    <property type="match status" value="1"/>
</dbReference>
<keyword evidence="3" id="KW-0804">Transcription</keyword>
<accession>A0ABY6G7S7</accession>
<dbReference type="PANTHER" id="PTHR43537">
    <property type="entry name" value="TRANSCRIPTIONAL REGULATOR, GNTR FAMILY"/>
    <property type="match status" value="1"/>
</dbReference>
<evidence type="ECO:0000259" key="4">
    <source>
        <dbReference type="PROSITE" id="PS50949"/>
    </source>
</evidence>
<proteinExistence type="predicted"/>
<keyword evidence="2" id="KW-0238">DNA-binding</keyword>
<feature type="domain" description="HTH gntR-type" evidence="4">
    <location>
        <begin position="14"/>
        <end position="81"/>
    </location>
</feature>
<dbReference type="PROSITE" id="PS50949">
    <property type="entry name" value="HTH_GNTR"/>
    <property type="match status" value="1"/>
</dbReference>